<accession>A0A0A9FUE7</accession>
<feature type="region of interest" description="Disordered" evidence="1">
    <location>
        <begin position="25"/>
        <end position="44"/>
    </location>
</feature>
<sequence>MTAISADRMRIPVLLESKNQCRCDSDSTSFMSNKQPTSGRPARRSLSSWLLYQTKAKSSRGDTAMDSILRKA</sequence>
<proteinExistence type="predicted"/>
<protein>
    <submittedName>
        <fullName evidence="2">Uncharacterized protein</fullName>
    </submittedName>
</protein>
<reference evidence="2" key="2">
    <citation type="journal article" date="2015" name="Data Brief">
        <title>Shoot transcriptome of the giant reed, Arundo donax.</title>
        <authorList>
            <person name="Barrero R.A."/>
            <person name="Guerrero F.D."/>
            <person name="Moolhuijzen P."/>
            <person name="Goolsby J.A."/>
            <person name="Tidwell J."/>
            <person name="Bellgard S.E."/>
            <person name="Bellgard M.I."/>
        </authorList>
    </citation>
    <scope>NUCLEOTIDE SEQUENCE</scope>
    <source>
        <tissue evidence="2">Shoot tissue taken approximately 20 cm above the soil surface</tissue>
    </source>
</reference>
<evidence type="ECO:0000313" key="2">
    <source>
        <dbReference type="EMBL" id="JAE15887.1"/>
    </source>
</evidence>
<evidence type="ECO:0000256" key="1">
    <source>
        <dbReference type="SAM" id="MobiDB-lite"/>
    </source>
</evidence>
<reference evidence="2" key="1">
    <citation type="submission" date="2014-09" db="EMBL/GenBank/DDBJ databases">
        <authorList>
            <person name="Magalhaes I.L.F."/>
            <person name="Oliveira U."/>
            <person name="Santos F.R."/>
            <person name="Vidigal T.H.D.A."/>
            <person name="Brescovit A.D."/>
            <person name="Santos A.J."/>
        </authorList>
    </citation>
    <scope>NUCLEOTIDE SEQUENCE</scope>
    <source>
        <tissue evidence="2">Shoot tissue taken approximately 20 cm above the soil surface</tissue>
    </source>
</reference>
<organism evidence="2">
    <name type="scientific">Arundo donax</name>
    <name type="common">Giant reed</name>
    <name type="synonym">Donax arundinaceus</name>
    <dbReference type="NCBI Taxonomy" id="35708"/>
    <lineage>
        <taxon>Eukaryota</taxon>
        <taxon>Viridiplantae</taxon>
        <taxon>Streptophyta</taxon>
        <taxon>Embryophyta</taxon>
        <taxon>Tracheophyta</taxon>
        <taxon>Spermatophyta</taxon>
        <taxon>Magnoliopsida</taxon>
        <taxon>Liliopsida</taxon>
        <taxon>Poales</taxon>
        <taxon>Poaceae</taxon>
        <taxon>PACMAD clade</taxon>
        <taxon>Arundinoideae</taxon>
        <taxon>Arundineae</taxon>
        <taxon>Arundo</taxon>
    </lineage>
</organism>
<name>A0A0A9FUE7_ARUDO</name>
<dbReference type="AlphaFoldDB" id="A0A0A9FUE7"/>
<feature type="compositionally biased region" description="Polar residues" evidence="1">
    <location>
        <begin position="26"/>
        <end position="38"/>
    </location>
</feature>
<dbReference type="EMBL" id="GBRH01182009">
    <property type="protein sequence ID" value="JAE15887.1"/>
    <property type="molecule type" value="Transcribed_RNA"/>
</dbReference>